<proteinExistence type="predicted"/>
<dbReference type="Proteomes" id="UP001141552">
    <property type="component" value="Unassembled WGS sequence"/>
</dbReference>
<dbReference type="AlphaFoldDB" id="A0A9Q0GJ09"/>
<accession>A0A9Q0GJ09</accession>
<evidence type="ECO:0000313" key="2">
    <source>
        <dbReference type="Proteomes" id="UP001141552"/>
    </source>
</evidence>
<sequence>MVPISPLSFVLELAKWGVMGSLAGYSYLMYKEGSELYQVHLEETKKVEEISKKVEEILGRKIGEKHRKALENKE</sequence>
<comment type="caution">
    <text evidence="1">The sequence shown here is derived from an EMBL/GenBank/DDBJ whole genome shotgun (WGS) entry which is preliminary data.</text>
</comment>
<protein>
    <submittedName>
        <fullName evidence="1">Uncharacterized protein</fullName>
    </submittedName>
</protein>
<reference evidence="1" key="2">
    <citation type="journal article" date="2023" name="Plants (Basel)">
        <title>Annotation of the Turnera subulata (Passifloraceae) Draft Genome Reveals the S-Locus Evolved after the Divergence of Turneroideae from Passifloroideae in a Stepwise Manner.</title>
        <authorList>
            <person name="Henning P.M."/>
            <person name="Roalson E.H."/>
            <person name="Mir W."/>
            <person name="McCubbin A.G."/>
            <person name="Shore J.S."/>
        </authorList>
    </citation>
    <scope>NUCLEOTIDE SEQUENCE</scope>
    <source>
        <strain evidence="1">F60SS</strain>
    </source>
</reference>
<gene>
    <name evidence="1" type="ORF">Tsubulata_041931</name>
</gene>
<evidence type="ECO:0000313" key="1">
    <source>
        <dbReference type="EMBL" id="KAJ4851224.1"/>
    </source>
</evidence>
<dbReference type="EMBL" id="JAKUCV010000107">
    <property type="protein sequence ID" value="KAJ4851224.1"/>
    <property type="molecule type" value="Genomic_DNA"/>
</dbReference>
<reference evidence="1" key="1">
    <citation type="submission" date="2022-02" db="EMBL/GenBank/DDBJ databases">
        <authorList>
            <person name="Henning P.M."/>
            <person name="McCubbin A.G."/>
            <person name="Shore J.S."/>
        </authorList>
    </citation>
    <scope>NUCLEOTIDE SEQUENCE</scope>
    <source>
        <strain evidence="1">F60SS</strain>
        <tissue evidence="1">Leaves</tissue>
    </source>
</reference>
<keyword evidence="2" id="KW-1185">Reference proteome</keyword>
<organism evidence="1 2">
    <name type="scientific">Turnera subulata</name>
    <dbReference type="NCBI Taxonomy" id="218843"/>
    <lineage>
        <taxon>Eukaryota</taxon>
        <taxon>Viridiplantae</taxon>
        <taxon>Streptophyta</taxon>
        <taxon>Embryophyta</taxon>
        <taxon>Tracheophyta</taxon>
        <taxon>Spermatophyta</taxon>
        <taxon>Magnoliopsida</taxon>
        <taxon>eudicotyledons</taxon>
        <taxon>Gunneridae</taxon>
        <taxon>Pentapetalae</taxon>
        <taxon>rosids</taxon>
        <taxon>fabids</taxon>
        <taxon>Malpighiales</taxon>
        <taxon>Passifloraceae</taxon>
        <taxon>Turnera</taxon>
    </lineage>
</organism>
<name>A0A9Q0GJ09_9ROSI</name>